<evidence type="ECO:0000256" key="2">
    <source>
        <dbReference type="SAM" id="Phobius"/>
    </source>
</evidence>
<keyword evidence="4" id="KW-0808">Transferase</keyword>
<dbReference type="Pfam" id="PF02518">
    <property type="entry name" value="HATPase_c"/>
    <property type="match status" value="1"/>
</dbReference>
<feature type="region of interest" description="Disordered" evidence="1">
    <location>
        <begin position="353"/>
        <end position="404"/>
    </location>
</feature>
<dbReference type="Gene3D" id="1.10.287.130">
    <property type="match status" value="1"/>
</dbReference>
<evidence type="ECO:0000259" key="3">
    <source>
        <dbReference type="PROSITE" id="PS50109"/>
    </source>
</evidence>
<feature type="transmembrane region" description="Helical" evidence="2">
    <location>
        <begin position="20"/>
        <end position="40"/>
    </location>
</feature>
<dbReference type="STRING" id="1324957.K933_11266"/>
<dbReference type="CDD" id="cd00075">
    <property type="entry name" value="HATPase"/>
    <property type="match status" value="1"/>
</dbReference>
<keyword evidence="2" id="KW-0812">Transmembrane</keyword>
<dbReference type="RefSeq" id="WP_023394833.1">
    <property type="nucleotide sequence ID" value="NZ_ASGZ01000037.1"/>
</dbReference>
<evidence type="ECO:0000256" key="1">
    <source>
        <dbReference type="SAM" id="MobiDB-lite"/>
    </source>
</evidence>
<dbReference type="PROSITE" id="PS50109">
    <property type="entry name" value="HIS_KIN"/>
    <property type="match status" value="1"/>
</dbReference>
<feature type="transmembrane region" description="Helical" evidence="2">
    <location>
        <begin position="120"/>
        <end position="139"/>
    </location>
</feature>
<dbReference type="eggNOG" id="arCOG06219">
    <property type="taxonomic scope" value="Archaea"/>
</dbReference>
<keyword evidence="2" id="KW-0472">Membrane</keyword>
<keyword evidence="4" id="KW-0418">Kinase</keyword>
<keyword evidence="5" id="KW-1185">Reference proteome</keyword>
<dbReference type="InterPro" id="IPR036890">
    <property type="entry name" value="HATPase_C_sf"/>
</dbReference>
<evidence type="ECO:0000313" key="4">
    <source>
        <dbReference type="EMBL" id="ESP87892.1"/>
    </source>
</evidence>
<dbReference type="SUPFAM" id="SSF47384">
    <property type="entry name" value="Homodimeric domain of signal transducing histidine kinase"/>
    <property type="match status" value="1"/>
</dbReference>
<dbReference type="PRINTS" id="PR00344">
    <property type="entry name" value="BCTRLSENSOR"/>
</dbReference>
<sequence length="404" mass="44052">MYLRPTRVLAPERIPRLFEWFGLLCVVLIGVEWAVADVLALGGDLVANYLFAFVFSGVPALGISYAGYRLDRSDVEPDQYRRVARWCLGGLVGFLGLNLVLMAIWPMDSLLFNVGWARGTAIYGAAGGLLVGGIEARAVHRARVAERRNAHAEHLETQHQWLSYMNSLLRHEVLNTANVIEGYADLLLDEADDDGSRAHLETIRRQSRSMSSVIEDAQILLEATDREGGFERVDLSTVVAEQTAELRTRYDVAVDNDVPDGLTVVADDLCFRIFSNLLTNAVKHNDGDAPRVSVDAEVDAETVTVLVCDNGPGIPDSRREQLFDGETRKRTHGLGLYLVRTLAERYGGSVELRETGPEGSEFAVSLPRATGEASGSRTAVDADAGARGATGSACDGRTPTRPRP</sequence>
<organism evidence="4 5">
    <name type="scientific">Candidatus Halobonum tyrrellensis G22</name>
    <dbReference type="NCBI Taxonomy" id="1324957"/>
    <lineage>
        <taxon>Archaea</taxon>
        <taxon>Methanobacteriati</taxon>
        <taxon>Methanobacteriota</taxon>
        <taxon>Stenosarchaea group</taxon>
        <taxon>Halobacteria</taxon>
        <taxon>Halobacteriales</taxon>
        <taxon>Haloferacaceae</taxon>
        <taxon>Candidatus Halobonum</taxon>
    </lineage>
</organism>
<feature type="transmembrane region" description="Helical" evidence="2">
    <location>
        <begin position="86"/>
        <end position="105"/>
    </location>
</feature>
<dbReference type="InterPro" id="IPR003594">
    <property type="entry name" value="HATPase_dom"/>
</dbReference>
<comment type="caution">
    <text evidence="4">The sequence shown here is derived from an EMBL/GenBank/DDBJ whole genome shotgun (WGS) entry which is preliminary data.</text>
</comment>
<dbReference type="PATRIC" id="fig|1324957.4.peg.2288"/>
<name>V4IXK7_9EURY</name>
<evidence type="ECO:0000313" key="5">
    <source>
        <dbReference type="Proteomes" id="UP000017840"/>
    </source>
</evidence>
<protein>
    <submittedName>
        <fullName evidence="4">Signal transduction histidine kinase</fullName>
    </submittedName>
</protein>
<dbReference type="SMART" id="SM00387">
    <property type="entry name" value="HATPase_c"/>
    <property type="match status" value="1"/>
</dbReference>
<feature type="domain" description="Histidine kinase" evidence="3">
    <location>
        <begin position="168"/>
        <end position="370"/>
    </location>
</feature>
<dbReference type="AlphaFoldDB" id="V4IXK7"/>
<dbReference type="InterPro" id="IPR036097">
    <property type="entry name" value="HisK_dim/P_sf"/>
</dbReference>
<gene>
    <name evidence="4" type="ORF">K933_11266</name>
</gene>
<proteinExistence type="predicted"/>
<dbReference type="Pfam" id="PF16926">
    <property type="entry name" value="HisKA_4TM"/>
    <property type="match status" value="1"/>
</dbReference>
<dbReference type="InterPro" id="IPR031623">
    <property type="entry name" value="HisKA_4TM"/>
</dbReference>
<dbReference type="PANTHER" id="PTHR43065">
    <property type="entry name" value="SENSOR HISTIDINE KINASE"/>
    <property type="match status" value="1"/>
</dbReference>
<keyword evidence="2" id="KW-1133">Transmembrane helix</keyword>
<reference evidence="4 5" key="1">
    <citation type="journal article" date="2013" name="Genome Announc.">
        <title>Draft Genome Sequence of 'Candidatus Halobonum tyrrellensis' Strain G22, Isolated from the Hypersaline Waters of Lake Tyrrell, Australia.</title>
        <authorList>
            <person name="Ugalde J.A."/>
            <person name="Narasingarao P."/>
            <person name="Kuo S."/>
            <person name="Podell S."/>
            <person name="Allen E.E."/>
        </authorList>
    </citation>
    <scope>NUCLEOTIDE SEQUENCE [LARGE SCALE GENOMIC DNA]</scope>
    <source>
        <strain evidence="4 5">G22</strain>
    </source>
</reference>
<dbReference type="InterPro" id="IPR004358">
    <property type="entry name" value="Sig_transdc_His_kin-like_C"/>
</dbReference>
<dbReference type="OrthoDB" id="3369at2157"/>
<dbReference type="Proteomes" id="UP000017840">
    <property type="component" value="Unassembled WGS sequence"/>
</dbReference>
<dbReference type="EMBL" id="ASGZ01000037">
    <property type="protein sequence ID" value="ESP87892.1"/>
    <property type="molecule type" value="Genomic_DNA"/>
</dbReference>
<dbReference type="GO" id="GO:0000155">
    <property type="term" value="F:phosphorelay sensor kinase activity"/>
    <property type="evidence" value="ECO:0007669"/>
    <property type="project" value="InterPro"/>
</dbReference>
<accession>V4IXK7</accession>
<dbReference type="InterPro" id="IPR005467">
    <property type="entry name" value="His_kinase_dom"/>
</dbReference>
<dbReference type="SUPFAM" id="SSF55874">
    <property type="entry name" value="ATPase domain of HSP90 chaperone/DNA topoisomerase II/histidine kinase"/>
    <property type="match status" value="1"/>
</dbReference>
<feature type="transmembrane region" description="Helical" evidence="2">
    <location>
        <begin position="46"/>
        <end position="66"/>
    </location>
</feature>
<dbReference type="Gene3D" id="3.30.565.10">
    <property type="entry name" value="Histidine kinase-like ATPase, C-terminal domain"/>
    <property type="match status" value="1"/>
</dbReference>